<keyword evidence="2 5" id="KW-0560">Oxidoreductase</keyword>
<evidence type="ECO:0000313" key="5">
    <source>
        <dbReference type="EMBL" id="MEX0427353.1"/>
    </source>
</evidence>
<name>A0ABV3SZA6_9ACTN</name>
<feature type="domain" description="Ketoreductase" evidence="4">
    <location>
        <begin position="16"/>
        <end position="195"/>
    </location>
</feature>
<protein>
    <submittedName>
        <fullName evidence="5">SDR family NAD(P)-dependent oxidoreductase</fullName>
        <ecNumber evidence="5">1.-.-.-</ecNumber>
    </submittedName>
</protein>
<dbReference type="PROSITE" id="PS00061">
    <property type="entry name" value="ADH_SHORT"/>
    <property type="match status" value="1"/>
</dbReference>
<dbReference type="EC" id="1.-.-.-" evidence="5"/>
<dbReference type="SMART" id="SM00822">
    <property type="entry name" value="PKS_KR"/>
    <property type="match status" value="1"/>
</dbReference>
<dbReference type="Gene3D" id="3.40.50.720">
    <property type="entry name" value="NAD(P)-binding Rossmann-like Domain"/>
    <property type="match status" value="1"/>
</dbReference>
<gene>
    <name evidence="5" type="ORF">AB3X52_06975</name>
</gene>
<evidence type="ECO:0000256" key="2">
    <source>
        <dbReference type="ARBA" id="ARBA00023002"/>
    </source>
</evidence>
<dbReference type="Pfam" id="PF00106">
    <property type="entry name" value="adh_short"/>
    <property type="match status" value="1"/>
</dbReference>
<dbReference type="InterPro" id="IPR057326">
    <property type="entry name" value="KR_dom"/>
</dbReference>
<dbReference type="PRINTS" id="PR00080">
    <property type="entry name" value="SDRFAMILY"/>
</dbReference>
<evidence type="ECO:0000256" key="1">
    <source>
        <dbReference type="ARBA" id="ARBA00006484"/>
    </source>
</evidence>
<evidence type="ECO:0000256" key="3">
    <source>
        <dbReference type="RuleBase" id="RU000363"/>
    </source>
</evidence>
<dbReference type="InterPro" id="IPR020904">
    <property type="entry name" value="Sc_DH/Rdtase_CS"/>
</dbReference>
<accession>A0ABV3SZA6</accession>
<dbReference type="PANTHER" id="PTHR44196:SF1">
    <property type="entry name" value="DEHYDROGENASE_REDUCTASE SDR FAMILY MEMBER 7B"/>
    <property type="match status" value="1"/>
</dbReference>
<proteinExistence type="inferred from homology"/>
<evidence type="ECO:0000259" key="4">
    <source>
        <dbReference type="SMART" id="SM00822"/>
    </source>
</evidence>
<dbReference type="GO" id="GO:0016491">
    <property type="term" value="F:oxidoreductase activity"/>
    <property type="evidence" value="ECO:0007669"/>
    <property type="project" value="UniProtKB-KW"/>
</dbReference>
<dbReference type="PANTHER" id="PTHR44196">
    <property type="entry name" value="DEHYDROGENASE/REDUCTASE SDR FAMILY MEMBER 7B"/>
    <property type="match status" value="1"/>
</dbReference>
<dbReference type="SUPFAM" id="SSF51735">
    <property type="entry name" value="NAD(P)-binding Rossmann-fold domains"/>
    <property type="match status" value="1"/>
</dbReference>
<dbReference type="InterPro" id="IPR002347">
    <property type="entry name" value="SDR_fam"/>
</dbReference>
<keyword evidence="6" id="KW-1185">Reference proteome</keyword>
<sequence length="274" mass="28447">MTGTTTQEATMRLAGGVSLVTGASAGIGAAVAQRLALTGTHVLAHGRDPERTAAVAESTGGVPLLADLRDPAAVDRLADEALAVHGRVDLLVANAGCGHSGPFDVMTADEIDDLLAVDLTSAVRLTHRLLPGMIERRIGHLCYVTSIAGRTGVAGEAVYAAAKAGLDAFAESLRLELVGSGVGVSVIVPAVVETGFFERRGRPYERRSPRPVSADRVARAVVDAVETGRDEVFLPGWTRVAPAVRAVAPAPYRALSRRFGEQVRSAGTPEGRSS</sequence>
<dbReference type="InterPro" id="IPR036291">
    <property type="entry name" value="NAD(P)-bd_dom_sf"/>
</dbReference>
<dbReference type="Proteomes" id="UP001556631">
    <property type="component" value="Unassembled WGS sequence"/>
</dbReference>
<comment type="similarity">
    <text evidence="1 3">Belongs to the short-chain dehydrogenases/reductases (SDR) family.</text>
</comment>
<reference evidence="5 6" key="1">
    <citation type="submission" date="2024-07" db="EMBL/GenBank/DDBJ databases">
        <authorList>
            <person name="Lee S."/>
            <person name="Kang M."/>
        </authorList>
    </citation>
    <scope>NUCLEOTIDE SEQUENCE [LARGE SCALE GENOMIC DNA]</scope>
    <source>
        <strain evidence="5 6">DS6</strain>
    </source>
</reference>
<dbReference type="RefSeq" id="WP_367992647.1">
    <property type="nucleotide sequence ID" value="NZ_JBFPJR010000009.1"/>
</dbReference>
<dbReference type="PRINTS" id="PR00081">
    <property type="entry name" value="GDHRDH"/>
</dbReference>
<dbReference type="EMBL" id="JBFPJR010000009">
    <property type="protein sequence ID" value="MEX0427353.1"/>
    <property type="molecule type" value="Genomic_DNA"/>
</dbReference>
<evidence type="ECO:0000313" key="6">
    <source>
        <dbReference type="Proteomes" id="UP001556631"/>
    </source>
</evidence>
<dbReference type="CDD" id="cd05233">
    <property type="entry name" value="SDR_c"/>
    <property type="match status" value="1"/>
</dbReference>
<comment type="caution">
    <text evidence="5">The sequence shown here is derived from an EMBL/GenBank/DDBJ whole genome shotgun (WGS) entry which is preliminary data.</text>
</comment>
<organism evidence="5 6">
    <name type="scientific">Nocardioides eburneus</name>
    <dbReference type="NCBI Taxonomy" id="3231482"/>
    <lineage>
        <taxon>Bacteria</taxon>
        <taxon>Bacillati</taxon>
        <taxon>Actinomycetota</taxon>
        <taxon>Actinomycetes</taxon>
        <taxon>Propionibacteriales</taxon>
        <taxon>Nocardioidaceae</taxon>
        <taxon>Nocardioides</taxon>
    </lineage>
</organism>